<comment type="caution">
    <text evidence="1">The sequence shown here is derived from an EMBL/GenBank/DDBJ whole genome shotgun (WGS) entry which is preliminary data.</text>
</comment>
<keyword evidence="2" id="KW-1185">Reference proteome</keyword>
<evidence type="ECO:0000313" key="1">
    <source>
        <dbReference type="EMBL" id="PAV92526.1"/>
    </source>
</evidence>
<evidence type="ECO:0000313" key="2">
    <source>
        <dbReference type="Proteomes" id="UP000218231"/>
    </source>
</evidence>
<dbReference type="Proteomes" id="UP000218231">
    <property type="component" value="Unassembled WGS sequence"/>
</dbReference>
<name>A0A2A2M247_9BILA</name>
<accession>A0A2A2M247</accession>
<sequence length="638" mass="71612">MIRLIDERISSIDGSALMSPIALLCPCPEFLPPLLAHRVEVPRDGGGLRGRLRGRGGDRFRLAIAREVVDPVAHALVVEHRVVQRAALQPQIARLGMAHRRQQREARDIGIAPRAHQRHLTVEQFLLRVQNLEHGDHLLRGLPHRIGRSRLCDDVPLGRGHRLQRLAALGFRLPHLCGGTTALEDRQRELQPGGRGGAGIGHALRHRCRRQRTQIGEIGPARHRRQLGQAVRARDVDVVARRIGLTPRGDEIGVEVHLQHTHVLLIERRDRLVADDVHVRGDDVGEGRRLHAAQRRPARIDTRFRRAHRILHRAALKERYGEVERAVAATLGIEEVVVRLQDVVGDGAGGGNARQPARPCDRHVFVRRALRRTLAGQRGVRRIGLGERIAQCLCLRRHRRHRQLCKARQHHAIAIEERRQAEAAIGLAPRRQSRDAAIDDAGDDAAAGRDLIDQCVGQMLDRAVHDQHVIRRARGMALSQRTLDQRDVRRARQRVLRQPEEACILFDRRHLGDDLRQDRGGIATRGADQQHAVALLQIGFGQQPAGDHRQVDRPAAGNRQRRVAIGDGARLGGHEGLARQRVHRDQHALIVHRIGPQLAGNHRMAHRLRCRRVTQTVIDADVHDDPSRTTVLAAQYTS</sequence>
<protein>
    <submittedName>
        <fullName evidence="1">Uncharacterized protein</fullName>
    </submittedName>
</protein>
<gene>
    <name evidence="1" type="ORF">WR25_08458</name>
</gene>
<dbReference type="AlphaFoldDB" id="A0A2A2M247"/>
<dbReference type="EMBL" id="LIAE01006164">
    <property type="protein sequence ID" value="PAV92526.1"/>
    <property type="molecule type" value="Genomic_DNA"/>
</dbReference>
<proteinExistence type="predicted"/>
<organism evidence="1 2">
    <name type="scientific">Diploscapter pachys</name>
    <dbReference type="NCBI Taxonomy" id="2018661"/>
    <lineage>
        <taxon>Eukaryota</taxon>
        <taxon>Metazoa</taxon>
        <taxon>Ecdysozoa</taxon>
        <taxon>Nematoda</taxon>
        <taxon>Chromadorea</taxon>
        <taxon>Rhabditida</taxon>
        <taxon>Rhabditina</taxon>
        <taxon>Rhabditomorpha</taxon>
        <taxon>Rhabditoidea</taxon>
        <taxon>Rhabditidae</taxon>
        <taxon>Diploscapter</taxon>
    </lineage>
</organism>
<reference evidence="1 2" key="1">
    <citation type="journal article" date="2017" name="Curr. Biol.">
        <title>Genome architecture and evolution of a unichromosomal asexual nematode.</title>
        <authorList>
            <person name="Fradin H."/>
            <person name="Zegar C."/>
            <person name="Gutwein M."/>
            <person name="Lucas J."/>
            <person name="Kovtun M."/>
            <person name="Corcoran D."/>
            <person name="Baugh L.R."/>
            <person name="Kiontke K."/>
            <person name="Gunsalus K."/>
            <person name="Fitch D.H."/>
            <person name="Piano F."/>
        </authorList>
    </citation>
    <scope>NUCLEOTIDE SEQUENCE [LARGE SCALE GENOMIC DNA]</scope>
    <source>
        <strain evidence="1">PF1309</strain>
    </source>
</reference>